<keyword evidence="2" id="KW-1185">Reference proteome</keyword>
<evidence type="ECO:0000313" key="1">
    <source>
        <dbReference type="EMBL" id="MBA9078081.1"/>
    </source>
</evidence>
<reference evidence="1 2" key="1">
    <citation type="submission" date="2020-08" db="EMBL/GenBank/DDBJ databases">
        <title>Genomic Encyclopedia of Type Strains, Phase IV (KMG-IV): sequencing the most valuable type-strain genomes for metagenomic binning, comparative biology and taxonomic classification.</title>
        <authorList>
            <person name="Goeker M."/>
        </authorList>
    </citation>
    <scope>NUCLEOTIDE SEQUENCE [LARGE SCALE GENOMIC DNA]</scope>
    <source>
        <strain evidence="1 2">DSM 29854</strain>
    </source>
</reference>
<sequence length="440" mass="50160">MTQHPSKTRHYPKVNALVNETSQDISLHGKQKTALSILLMDWLIETPPPSPSLISSAHGRILDLLLCLPAYALENPQENPLWERMRHLMLALPAHTHFTLATHRRTNNLLANLLQEANLTRRCRILAVDNQIDFTIWAQDPIAVGKDSQSGDHYILEPHTFLRSGDAYLADLLASAVGYRHTQAPLYFEGGNILVADDFFFLGADYPVETIQYIGDMVTLQPGETRAQAVKKLFQQYLDKRRKLLVLGSTVPIPEQETRTFQKDGKEWKEHYYMKNEEGSVQPLFHIDMFVSLAGRDAQGQYQLLVGDPRLAADLLGEPLPRHAMVNVFDNVARNLQKAGFKVYRNPLPLTYVDDQEECERKWYFATANNALVEIVSDQEKRVWLPSYGCGAWENLKKTDEANQRLWESLGFEVQLLPDFHTFAEHSGAVHCITKYLKRG</sequence>
<dbReference type="Gene3D" id="3.75.10.10">
    <property type="entry name" value="L-arginine/glycine Amidinotransferase, Chain A"/>
    <property type="match status" value="1"/>
</dbReference>
<protein>
    <recommendedName>
        <fullName evidence="3">Peptidyl-arginine deiminase</fullName>
    </recommendedName>
</protein>
<dbReference type="Proteomes" id="UP000563094">
    <property type="component" value="Unassembled WGS sequence"/>
</dbReference>
<name>A0A839GWF7_9BACT</name>
<dbReference type="RefSeq" id="WP_182513393.1">
    <property type="nucleotide sequence ID" value="NZ_JACJIQ010000010.1"/>
</dbReference>
<evidence type="ECO:0000313" key="2">
    <source>
        <dbReference type="Proteomes" id="UP000563094"/>
    </source>
</evidence>
<evidence type="ECO:0008006" key="3">
    <source>
        <dbReference type="Google" id="ProtNLM"/>
    </source>
</evidence>
<organism evidence="1 2">
    <name type="scientific">Rufibacter quisquiliarum</name>
    <dbReference type="NCBI Taxonomy" id="1549639"/>
    <lineage>
        <taxon>Bacteria</taxon>
        <taxon>Pseudomonadati</taxon>
        <taxon>Bacteroidota</taxon>
        <taxon>Cytophagia</taxon>
        <taxon>Cytophagales</taxon>
        <taxon>Hymenobacteraceae</taxon>
        <taxon>Rufibacter</taxon>
    </lineage>
</organism>
<dbReference type="AlphaFoldDB" id="A0A839GWF7"/>
<gene>
    <name evidence="1" type="ORF">FHS90_002804</name>
</gene>
<comment type="caution">
    <text evidence="1">The sequence shown here is derived from an EMBL/GenBank/DDBJ whole genome shotgun (WGS) entry which is preliminary data.</text>
</comment>
<dbReference type="EMBL" id="JACJIQ010000010">
    <property type="protein sequence ID" value="MBA9078081.1"/>
    <property type="molecule type" value="Genomic_DNA"/>
</dbReference>
<proteinExistence type="predicted"/>
<dbReference type="SUPFAM" id="SSF55909">
    <property type="entry name" value="Pentein"/>
    <property type="match status" value="1"/>
</dbReference>
<accession>A0A839GWF7</accession>